<dbReference type="EC" id="3.1.3.48" evidence="2"/>
<sequence>MIRSMLVVCVGNICRSPMAEYLLRRELEGIVVESAGLDALTGYAADPAAIQVCAENGLDISKHRARPLNAALVSVTDLILTMERVHSQEIMHRHPSARGKVFRLGDVEDFDVPDPYRKPLSHFYEVYELIARGTESWTSRIKALA</sequence>
<evidence type="ECO:0000259" key="7">
    <source>
        <dbReference type="SMART" id="SM00226"/>
    </source>
</evidence>
<proteinExistence type="inferred from homology"/>
<organism evidence="8 9">
    <name type="scientific">Paraburkholderia phenoliruptrix</name>
    <dbReference type="NCBI Taxonomy" id="252970"/>
    <lineage>
        <taxon>Bacteria</taxon>
        <taxon>Pseudomonadati</taxon>
        <taxon>Pseudomonadota</taxon>
        <taxon>Betaproteobacteria</taxon>
        <taxon>Burkholderiales</taxon>
        <taxon>Burkholderiaceae</taxon>
        <taxon>Paraburkholderia</taxon>
    </lineage>
</organism>
<dbReference type="GO" id="GO:0004725">
    <property type="term" value="F:protein tyrosine phosphatase activity"/>
    <property type="evidence" value="ECO:0007669"/>
    <property type="project" value="UniProtKB-EC"/>
</dbReference>
<dbReference type="CDD" id="cd16343">
    <property type="entry name" value="LMWPTP"/>
    <property type="match status" value="1"/>
</dbReference>
<dbReference type="Pfam" id="PF01451">
    <property type="entry name" value="LMWPc"/>
    <property type="match status" value="1"/>
</dbReference>
<name>A0A6J5ATA0_9BURK</name>
<evidence type="ECO:0000313" key="8">
    <source>
        <dbReference type="EMBL" id="CAB3671597.1"/>
    </source>
</evidence>
<reference evidence="8 9" key="1">
    <citation type="submission" date="2020-04" db="EMBL/GenBank/DDBJ databases">
        <authorList>
            <person name="De Canck E."/>
        </authorList>
    </citation>
    <scope>NUCLEOTIDE SEQUENCE [LARGE SCALE GENOMIC DNA]</scope>
    <source>
        <strain evidence="8 9">LMG 22037</strain>
    </source>
</reference>
<dbReference type="Proteomes" id="UP000494249">
    <property type="component" value="Unassembled WGS sequence"/>
</dbReference>
<dbReference type="InterPro" id="IPR050438">
    <property type="entry name" value="LMW_PTPase"/>
</dbReference>
<dbReference type="PRINTS" id="PR00719">
    <property type="entry name" value="LMWPTPASE"/>
</dbReference>
<dbReference type="SMART" id="SM00226">
    <property type="entry name" value="LMWPc"/>
    <property type="match status" value="1"/>
</dbReference>
<dbReference type="EMBL" id="CADIKB010000006">
    <property type="protein sequence ID" value="CAB3671597.1"/>
    <property type="molecule type" value="Genomic_DNA"/>
</dbReference>
<dbReference type="RefSeq" id="WP_013592458.1">
    <property type="nucleotide sequence ID" value="NZ_CADFGL010000007.1"/>
</dbReference>
<evidence type="ECO:0000256" key="5">
    <source>
        <dbReference type="ARBA" id="ARBA00051722"/>
    </source>
</evidence>
<evidence type="ECO:0000313" key="9">
    <source>
        <dbReference type="Proteomes" id="UP000494249"/>
    </source>
</evidence>
<keyword evidence="4" id="KW-0904">Protein phosphatase</keyword>
<evidence type="ECO:0000256" key="1">
    <source>
        <dbReference type="ARBA" id="ARBA00011063"/>
    </source>
</evidence>
<protein>
    <recommendedName>
        <fullName evidence="2">protein-tyrosine-phosphatase</fullName>
        <ecNumber evidence="2">3.1.3.48</ecNumber>
    </recommendedName>
</protein>
<dbReference type="Gene3D" id="3.40.50.2300">
    <property type="match status" value="1"/>
</dbReference>
<comment type="catalytic activity">
    <reaction evidence="5">
        <text>O-phospho-L-tyrosyl-[protein] + H2O = L-tyrosyl-[protein] + phosphate</text>
        <dbReference type="Rhea" id="RHEA:10684"/>
        <dbReference type="Rhea" id="RHEA-COMP:10136"/>
        <dbReference type="Rhea" id="RHEA-COMP:20101"/>
        <dbReference type="ChEBI" id="CHEBI:15377"/>
        <dbReference type="ChEBI" id="CHEBI:43474"/>
        <dbReference type="ChEBI" id="CHEBI:46858"/>
        <dbReference type="ChEBI" id="CHEBI:61978"/>
        <dbReference type="EC" id="3.1.3.48"/>
    </reaction>
</comment>
<feature type="domain" description="Phosphotyrosine protein phosphatase I" evidence="7">
    <location>
        <begin position="3"/>
        <end position="140"/>
    </location>
</feature>
<evidence type="ECO:0000256" key="3">
    <source>
        <dbReference type="ARBA" id="ARBA00022801"/>
    </source>
</evidence>
<dbReference type="InterPro" id="IPR036196">
    <property type="entry name" value="Ptyr_pPase_sf"/>
</dbReference>
<gene>
    <name evidence="8" type="primary">ptp_1</name>
    <name evidence="8" type="ORF">LMG22037_01993</name>
</gene>
<feature type="active site" description="Nucleophile" evidence="6">
    <location>
        <position position="9"/>
    </location>
</feature>
<feature type="active site" description="Proton donor" evidence="6">
    <location>
        <position position="114"/>
    </location>
</feature>
<dbReference type="PANTHER" id="PTHR11717">
    <property type="entry name" value="LOW MOLECULAR WEIGHT PROTEIN TYROSINE PHOSPHATASE"/>
    <property type="match status" value="1"/>
</dbReference>
<accession>A0A6J5ATA0</accession>
<feature type="active site" evidence="6">
    <location>
        <position position="15"/>
    </location>
</feature>
<comment type="similarity">
    <text evidence="1">Belongs to the low molecular weight phosphotyrosine protein phosphatase family.</text>
</comment>
<evidence type="ECO:0000256" key="6">
    <source>
        <dbReference type="PIRSR" id="PIRSR617867-1"/>
    </source>
</evidence>
<evidence type="ECO:0000256" key="2">
    <source>
        <dbReference type="ARBA" id="ARBA00013064"/>
    </source>
</evidence>
<dbReference type="PANTHER" id="PTHR11717:SF31">
    <property type="entry name" value="LOW MOLECULAR WEIGHT PROTEIN-TYROSINE-PHOSPHATASE ETP-RELATED"/>
    <property type="match status" value="1"/>
</dbReference>
<evidence type="ECO:0000256" key="4">
    <source>
        <dbReference type="ARBA" id="ARBA00022912"/>
    </source>
</evidence>
<dbReference type="InterPro" id="IPR017867">
    <property type="entry name" value="Tyr_phospatase_low_mol_wt"/>
</dbReference>
<keyword evidence="3 8" id="KW-0378">Hydrolase</keyword>
<dbReference type="SUPFAM" id="SSF52788">
    <property type="entry name" value="Phosphotyrosine protein phosphatases I"/>
    <property type="match status" value="1"/>
</dbReference>
<dbReference type="InterPro" id="IPR023485">
    <property type="entry name" value="Ptyr_pPase"/>
</dbReference>
<dbReference type="AlphaFoldDB" id="A0A6J5ATA0"/>